<dbReference type="Pfam" id="PF09664">
    <property type="entry name" value="DUF2399"/>
    <property type="match status" value="1"/>
</dbReference>
<dbReference type="RefSeq" id="WP_205361527.1">
    <property type="nucleotide sequence ID" value="NZ_JADKYB010000021.1"/>
</dbReference>
<accession>A0ABS2U1A3</accession>
<dbReference type="InterPro" id="IPR024466">
    <property type="entry name" value="CHP02679_N"/>
</dbReference>
<comment type="caution">
    <text evidence="3">The sequence shown here is derived from an EMBL/GenBank/DDBJ whole genome shotgun (WGS) entry which is preliminary data.</text>
</comment>
<proteinExistence type="predicted"/>
<dbReference type="NCBIfam" id="TIGR02679">
    <property type="entry name" value="TIGR02679 family protein"/>
    <property type="match status" value="1"/>
</dbReference>
<evidence type="ECO:0000259" key="1">
    <source>
        <dbReference type="Pfam" id="PF09664"/>
    </source>
</evidence>
<name>A0ABS2U1A3_9ACTN</name>
<dbReference type="InterPro" id="IPR013495">
    <property type="entry name" value="CHP02679"/>
</dbReference>
<evidence type="ECO:0000259" key="2">
    <source>
        <dbReference type="Pfam" id="PF11796"/>
    </source>
</evidence>
<evidence type="ECO:0000313" key="3">
    <source>
        <dbReference type="EMBL" id="MBM9508981.1"/>
    </source>
</evidence>
<dbReference type="Proteomes" id="UP000749040">
    <property type="component" value="Unassembled WGS sequence"/>
</dbReference>
<feature type="domain" description="DUF2399" evidence="1">
    <location>
        <begin position="256"/>
        <end position="405"/>
    </location>
</feature>
<keyword evidence="4" id="KW-1185">Reference proteome</keyword>
<evidence type="ECO:0000313" key="4">
    <source>
        <dbReference type="Proteomes" id="UP000749040"/>
    </source>
</evidence>
<reference evidence="3 4" key="1">
    <citation type="submission" date="2021-01" db="EMBL/GenBank/DDBJ databases">
        <title>Streptomyces acididurans sp. nov., isolated from a peat swamp forest soil.</title>
        <authorList>
            <person name="Chantavorakit T."/>
            <person name="Duangmal K."/>
        </authorList>
    </citation>
    <scope>NUCLEOTIDE SEQUENCE [LARGE SCALE GENOMIC DNA]</scope>
    <source>
        <strain evidence="3 4">KK5PA1</strain>
    </source>
</reference>
<dbReference type="EMBL" id="JADKYB010000021">
    <property type="protein sequence ID" value="MBM9508981.1"/>
    <property type="molecule type" value="Genomic_DNA"/>
</dbReference>
<organism evidence="3 4">
    <name type="scientific">Actinacidiphila acididurans</name>
    <dbReference type="NCBI Taxonomy" id="2784346"/>
    <lineage>
        <taxon>Bacteria</taxon>
        <taxon>Bacillati</taxon>
        <taxon>Actinomycetota</taxon>
        <taxon>Actinomycetes</taxon>
        <taxon>Kitasatosporales</taxon>
        <taxon>Streptomycetaceae</taxon>
        <taxon>Actinacidiphila</taxon>
    </lineage>
</organism>
<feature type="domain" description="Conserved hypothetical protein CHP02679 N terminus" evidence="2">
    <location>
        <begin position="33"/>
        <end position="235"/>
    </location>
</feature>
<dbReference type="InterPro" id="IPR024465">
    <property type="entry name" value="DUF2399"/>
</dbReference>
<dbReference type="Pfam" id="PF11796">
    <property type="entry name" value="DUF3323"/>
    <property type="match status" value="1"/>
</dbReference>
<sequence length="419" mass="44548">MSDGGSPAGLDRPELLPLWRAVHERLSSGRPVSRVRIGPLDDEQRGALADLLGLDRLPDVRPLVSLARLEEAVADAGGRTLRDIVAGIVGPLEDRAAARQRRDDERADLWTWLEVHETVRAQPALDEWVAHCRSGGLIDGSALRTRSVLASALAVLAALPADGEPLPVFAARMLDGDSHALDDGSRLSSLVLRALSIVYGAEVPGSAQQRRAMWARAGVADDELSSTVLAAGLRPLGDRVLSRIASACTEAGHAASLTLAQLRDPGDLRLSTEPVHITENPSVMALALRRFGPDCPPLVCTSGWPNSAAVHLLRLLADRGAALRYHGDFDGEGIRIAAYVLDKTSAAPWRMTSADYREALPRTPRGPAVGRLTPAPWDPALVPAMAEHGTAVLEETVAELLLDDLAAPSVAHGESDACF</sequence>
<protein>
    <submittedName>
        <fullName evidence="3">TIGR02679 family protein</fullName>
    </submittedName>
</protein>
<gene>
    <name evidence="3" type="ORF">ITX44_31445</name>
</gene>